<proteinExistence type="predicted"/>
<dbReference type="STRING" id="351675.SAMN05421680_106178"/>
<evidence type="ECO:0000313" key="2">
    <source>
        <dbReference type="EMBL" id="SFJ22031.1"/>
    </source>
</evidence>
<organism evidence="2 3">
    <name type="scientific">Xenorhabdus mauleonii</name>
    <dbReference type="NCBI Taxonomy" id="351675"/>
    <lineage>
        <taxon>Bacteria</taxon>
        <taxon>Pseudomonadati</taxon>
        <taxon>Pseudomonadota</taxon>
        <taxon>Gammaproteobacteria</taxon>
        <taxon>Enterobacterales</taxon>
        <taxon>Morganellaceae</taxon>
        <taxon>Xenorhabdus</taxon>
    </lineage>
</organism>
<accession>A0A1I3PL23</accession>
<keyword evidence="4" id="KW-1185">Reference proteome</keyword>
<dbReference type="AlphaFoldDB" id="A0A1I3PL23"/>
<reference evidence="1 4" key="3">
    <citation type="journal article" date="2017" name="Nat. Microbiol.">
        <title>Natural product diversity associated with the nematode symbionts Photorhabdus and Xenorhabdus.</title>
        <authorList>
            <person name="Tobias N.J."/>
            <person name="Wolff H."/>
            <person name="Djahanschiri B."/>
            <person name="Grundmann F."/>
            <person name="Kronenwerth M."/>
            <person name="Shi Y.M."/>
            <person name="Simonyi S."/>
            <person name="Grun P."/>
            <person name="Shapiro-Ilan D."/>
            <person name="Pidot S.J."/>
            <person name="Stinear T.P."/>
            <person name="Ebersberger I."/>
            <person name="Bode H.B."/>
        </authorList>
    </citation>
    <scope>NUCLEOTIDE SEQUENCE [LARGE SCALE GENOMIC DNA]</scope>
    <source>
        <strain evidence="1 4">DSM 17908</strain>
    </source>
</reference>
<reference evidence="3" key="2">
    <citation type="submission" date="2016-10" db="EMBL/GenBank/DDBJ databases">
        <authorList>
            <person name="Varghese N."/>
            <person name="Submissions S."/>
        </authorList>
    </citation>
    <scope>NUCLEOTIDE SEQUENCE [LARGE SCALE GENOMIC DNA]</scope>
    <source>
        <strain evidence="3">DSM 17908</strain>
    </source>
</reference>
<dbReference type="Proteomes" id="UP000198919">
    <property type="component" value="Unassembled WGS sequence"/>
</dbReference>
<reference evidence="2" key="1">
    <citation type="submission" date="2016-10" db="EMBL/GenBank/DDBJ databases">
        <authorList>
            <person name="de Groot N.N."/>
        </authorList>
    </citation>
    <scope>NUCLEOTIDE SEQUENCE [LARGE SCALE GENOMIC DNA]</scope>
    <source>
        <strain evidence="2">DSM 17908</strain>
    </source>
</reference>
<protein>
    <submittedName>
        <fullName evidence="2">Uncharacterized protein</fullName>
    </submittedName>
</protein>
<dbReference type="EMBL" id="FORG01000006">
    <property type="protein sequence ID" value="SFJ22031.1"/>
    <property type="molecule type" value="Genomic_DNA"/>
</dbReference>
<sequence length="45" mass="5411">MVTMGLYGDYGFIWWLTEYDICPIIRCNILMLHAAARKSYEEYFL</sequence>
<evidence type="ECO:0000313" key="3">
    <source>
        <dbReference type="Proteomes" id="UP000198919"/>
    </source>
</evidence>
<name>A0A1I3PL23_9GAMM</name>
<gene>
    <name evidence="2" type="ORF">SAMN05421680_106178</name>
    <name evidence="1" type="ORF">Xmau_01483</name>
</gene>
<dbReference type="EMBL" id="NITY01000004">
    <property type="protein sequence ID" value="PHM44769.1"/>
    <property type="molecule type" value="Genomic_DNA"/>
</dbReference>
<dbReference type="Proteomes" id="UP000224607">
    <property type="component" value="Unassembled WGS sequence"/>
</dbReference>
<evidence type="ECO:0000313" key="1">
    <source>
        <dbReference type="EMBL" id="PHM44769.1"/>
    </source>
</evidence>
<evidence type="ECO:0000313" key="4">
    <source>
        <dbReference type="Proteomes" id="UP000224607"/>
    </source>
</evidence>